<evidence type="ECO:0000313" key="1">
    <source>
        <dbReference type="EMBL" id="KAH7863127.1"/>
    </source>
</evidence>
<keyword evidence="2" id="KW-1185">Reference proteome</keyword>
<proteinExistence type="predicted"/>
<accession>A0ACB7ZDM7</accession>
<protein>
    <submittedName>
        <fullName evidence="1">Uncharacterized protein</fullName>
    </submittedName>
</protein>
<gene>
    <name evidence="1" type="ORF">Vadar_013603</name>
</gene>
<dbReference type="EMBL" id="CM037162">
    <property type="protein sequence ID" value="KAH7863127.1"/>
    <property type="molecule type" value="Genomic_DNA"/>
</dbReference>
<name>A0ACB7ZDM7_9ERIC</name>
<reference evidence="1 2" key="1">
    <citation type="journal article" date="2021" name="Hortic Res">
        <title>High-quality reference genome and annotation aids understanding of berry development for evergreen blueberry (Vaccinium darrowii).</title>
        <authorList>
            <person name="Yu J."/>
            <person name="Hulse-Kemp A.M."/>
            <person name="Babiker E."/>
            <person name="Staton M."/>
        </authorList>
    </citation>
    <scope>NUCLEOTIDE SEQUENCE [LARGE SCALE GENOMIC DNA]</scope>
    <source>
        <strain evidence="2">cv. NJ 8807/NJ 8810</strain>
        <tissue evidence="1">Young leaf</tissue>
    </source>
</reference>
<dbReference type="Proteomes" id="UP000828048">
    <property type="component" value="Chromosome 12"/>
</dbReference>
<organism evidence="1 2">
    <name type="scientific">Vaccinium darrowii</name>
    <dbReference type="NCBI Taxonomy" id="229202"/>
    <lineage>
        <taxon>Eukaryota</taxon>
        <taxon>Viridiplantae</taxon>
        <taxon>Streptophyta</taxon>
        <taxon>Embryophyta</taxon>
        <taxon>Tracheophyta</taxon>
        <taxon>Spermatophyta</taxon>
        <taxon>Magnoliopsida</taxon>
        <taxon>eudicotyledons</taxon>
        <taxon>Gunneridae</taxon>
        <taxon>Pentapetalae</taxon>
        <taxon>asterids</taxon>
        <taxon>Ericales</taxon>
        <taxon>Ericaceae</taxon>
        <taxon>Vaccinioideae</taxon>
        <taxon>Vaccinieae</taxon>
        <taxon>Vaccinium</taxon>
    </lineage>
</organism>
<evidence type="ECO:0000313" key="2">
    <source>
        <dbReference type="Proteomes" id="UP000828048"/>
    </source>
</evidence>
<comment type="caution">
    <text evidence="1">The sequence shown here is derived from an EMBL/GenBank/DDBJ whole genome shotgun (WGS) entry which is preliminary data.</text>
</comment>
<sequence length="308" mass="34962">MPAPDRSGYLDMVTRLIEKMSSLRSDKSGSQSGQCTSDKHYIVFFDAPSDEICDCCVLPISAPYYNCPECHLILHKSCGDLPSQIHHPLHADHPLTLLNPSLFYCKSCGYGCTGFAFHCAICPNFYLDIQCSSLPTTIKHEAHKHLLSLQKPSTGTNCKACHEYTSDVAYVCTTKYCNFRLDGDCALLPRTLTHKYDNHALTLKYKPVGIISKEYYCEICEKDVNPRTWFYYCSSRDCDYSFHLSCICRDAQIIYQKVKIGAKIISRRHPCPLTTVLKREMKGGEVSSAVFVECKKCKFIGRTYGYFY</sequence>